<evidence type="ECO:0000313" key="3">
    <source>
        <dbReference type="EMBL" id="KAK5062122.1"/>
    </source>
</evidence>
<evidence type="ECO:0000256" key="1">
    <source>
        <dbReference type="SAM" id="MobiDB-lite"/>
    </source>
</evidence>
<keyword evidence="4" id="KW-1185">Reference proteome</keyword>
<accession>A0ABR0JEJ5</accession>
<evidence type="ECO:0000259" key="2">
    <source>
        <dbReference type="Pfam" id="PF13019"/>
    </source>
</evidence>
<dbReference type="Pfam" id="PF13019">
    <property type="entry name" value="Sde2_N_Ubi_yeast"/>
    <property type="match status" value="1"/>
</dbReference>
<feature type="compositionally biased region" description="Polar residues" evidence="1">
    <location>
        <begin position="110"/>
        <end position="121"/>
    </location>
</feature>
<dbReference type="Proteomes" id="UP001345691">
    <property type="component" value="Unassembled WGS sequence"/>
</dbReference>
<evidence type="ECO:0000313" key="4">
    <source>
        <dbReference type="Proteomes" id="UP001345691"/>
    </source>
</evidence>
<feature type="domain" description="Sde2 ubiquitin" evidence="2">
    <location>
        <begin position="16"/>
        <end position="97"/>
    </location>
</feature>
<feature type="compositionally biased region" description="Low complexity" evidence="1">
    <location>
        <begin position="184"/>
        <end position="218"/>
    </location>
</feature>
<gene>
    <name evidence="3" type="ORF">LTR69_004479</name>
</gene>
<protein>
    <recommendedName>
        <fullName evidence="2">Sde2 ubiquitin domain-containing protein</fullName>
    </recommendedName>
</protein>
<feature type="compositionally biased region" description="Acidic residues" evidence="1">
    <location>
        <begin position="268"/>
        <end position="281"/>
    </location>
</feature>
<dbReference type="InterPro" id="IPR024974">
    <property type="entry name" value="Sde2_N"/>
</dbReference>
<organism evidence="3 4">
    <name type="scientific">Exophiala sideris</name>
    <dbReference type="NCBI Taxonomy" id="1016849"/>
    <lineage>
        <taxon>Eukaryota</taxon>
        <taxon>Fungi</taxon>
        <taxon>Dikarya</taxon>
        <taxon>Ascomycota</taxon>
        <taxon>Pezizomycotina</taxon>
        <taxon>Eurotiomycetes</taxon>
        <taxon>Chaetothyriomycetidae</taxon>
        <taxon>Chaetothyriales</taxon>
        <taxon>Herpotrichiellaceae</taxon>
        <taxon>Exophiala</taxon>
    </lineage>
</organism>
<dbReference type="EMBL" id="JAVRRF010000008">
    <property type="protein sequence ID" value="KAK5062122.1"/>
    <property type="molecule type" value="Genomic_DNA"/>
</dbReference>
<comment type="caution">
    <text evidence="3">The sequence shown here is derived from an EMBL/GenBank/DDBJ whole genome shotgun (WGS) entry which is preliminary data.</text>
</comment>
<proteinExistence type="predicted"/>
<name>A0ABR0JEJ5_9EURO</name>
<sequence>MSSIMLADVSTERPLNVFLKVFPGICLPSVLQILQPSLTTIGELHTAVISRLPATVQGNGVYLTTTANRRLDPRECETVATLCDGSDILPLRLQAPLKGGSGHPRRPDSGHSSSYYQQATGNEDPEEPAMRQPQPEARYESSYGGSSGGSTATGHTADPESESFPSPPPRPDPTRLHGFPYIPAPQHSPSAAGPSHSGAGSSSHAPSSSSGHTASSSSYMGTHPATNPEAYGQHHTGNQYMGAHPQENPEAYGEYHTGHLPIQHPEEPGEEEEGEQEPESFYDEHPEGGHPGSGAYLAGEDEDEEEE</sequence>
<feature type="compositionally biased region" description="Low complexity" evidence="1">
    <location>
        <begin position="140"/>
        <end position="154"/>
    </location>
</feature>
<feature type="region of interest" description="Disordered" evidence="1">
    <location>
        <begin position="94"/>
        <end position="307"/>
    </location>
</feature>
<reference evidence="3 4" key="1">
    <citation type="submission" date="2023-08" db="EMBL/GenBank/DDBJ databases">
        <title>Black Yeasts Isolated from many extreme environments.</title>
        <authorList>
            <person name="Coleine C."/>
            <person name="Stajich J.E."/>
            <person name="Selbmann L."/>
        </authorList>
    </citation>
    <scope>NUCLEOTIDE SEQUENCE [LARGE SCALE GENOMIC DNA]</scope>
    <source>
        <strain evidence="3 4">CCFEE 6328</strain>
    </source>
</reference>